<protein>
    <recommendedName>
        <fullName evidence="13">AAA+ ATPase domain-containing protein</fullName>
    </recommendedName>
</protein>
<feature type="domain" description="NB-ARC" evidence="7">
    <location>
        <begin position="234"/>
        <end position="352"/>
    </location>
</feature>
<dbReference type="PANTHER" id="PTHR33984:SF12">
    <property type="entry name" value="NB-ARC DOMAIN CONTAINING PROTEIN, EXPRESSED"/>
    <property type="match status" value="1"/>
</dbReference>
<comment type="similarity">
    <text evidence="1">Belongs to the disease resistance NB-LRR family.</text>
</comment>
<dbReference type="GO" id="GO:0002758">
    <property type="term" value="P:innate immune response-activating signaling pathway"/>
    <property type="evidence" value="ECO:0007669"/>
    <property type="project" value="UniProtKB-ARBA"/>
</dbReference>
<feature type="domain" description="Disease resistance N-terminal" evidence="8">
    <location>
        <begin position="64"/>
        <end position="142"/>
    </location>
</feature>
<dbReference type="Gene3D" id="1.20.5.4130">
    <property type="match status" value="1"/>
</dbReference>
<dbReference type="Gramene" id="OBART10G07740.1">
    <property type="protein sequence ID" value="OBART10G07740.1"/>
    <property type="gene ID" value="OBART10G07740"/>
</dbReference>
<sequence length="1215" mass="137388">MSLGNEKLLLCLAPIRLWSLRPSPVLFQLPSSDSWVRIFIGLRFSRYRMEAPPLASPICASQGAMGSLLGKMEELLVAPDGSRLPKGVKDRMLLLGGDLGVVAAYLADLSELEDPPPTAKRWMREVRELSYDIEDYIDEFCAAPRPGRRANTMARFVCRIGRVKVARLPKRLKRHQQMGKMVSQFRIYVEEAIERHGRYGLDCCDHRRRYVSFGPMLPSRPYGEEDAQLVIDGRVSEFIERLANDEDQKLKVVSVVGSSGIGKTTLAKLLYNRIGGQFDCRAFVRISRKPDMKRVFREMFFQLQRKQPPDDYKELALIDSIREYLQDRRYLIIIDDLWAASVWDLINQAFPETCLLYLNMYPEGYKICKDDVVEKWVAEGFIDQIEGRDLEKVAGSYFDELIDRRFLQPSRLNYNNEVSTCTIHDEVRDLIAYKSVEENFVLVLDFYRKDVELSDKVRRLSVHFGDIKYAKIPTNIRTSEVRSLTFFGLCKCMPSLTEFKLLRVLNLQLSGHVGDELLDLSGISELFQLRYLKIACDIRTELPSQMRGLKYLETLQMDTTLTAVPWDIIFLPCLLHLHLRFDMNLIDLMGHMTPPSELGSSSSNSSPSGGIISNLNNVRDIHLTFCALPSKHLERNMEILGSLLGRLGNLKNLTLVSSSSQKKIAASGASEVTILWDNLAPPPLLQRFEWLLHSCIFYRVPKWIGELGNLCILKIAVRELVKNSVDILRGLPALMALSLNVHRASVENIFFDKVGFSVLKYFKYNCSVPWLKFEAGAMPNLRKLKLGFSALGDLYGTAPIRIGHLLGLKEISVKIHGASVDAESALTSAVSNHPSNPSINVQLVDKIFYGDRVTKEKDHGSEEEQNAIMSANFDEYHQTQDKESSDANKQVGSIVPLPREQEHGILEHDEYAPKDPNKYKQSDIRSVSSMYPWHLKFLGALSIHGGTRLATAPRKAEDAYISYAMKGNMQDSVHMPDSSCYLSMLVLPMALDMKSHLYESFEVTLARANTWLYASQASGVPIKLMSVQSDDLLTKISRVGDATSATVNSGLLPDLSNATLEDYQGYNTEVVKAARLWYSSIGGEMPLEITPKVGDTKLGFAISRTEEGFIYISSVLQDDNDSETPSTRSGMHNLFNRAREASKLLVISRVSNEKVLPWMISSSGAIRCFDTLSISQKLSLSRYPLCSFQLHLLMWEKPIHPAERSIHRPKMPFFF</sequence>
<evidence type="ECO:0000313" key="12">
    <source>
        <dbReference type="Proteomes" id="UP000026960"/>
    </source>
</evidence>
<dbReference type="InterPro" id="IPR002182">
    <property type="entry name" value="NB-ARC"/>
</dbReference>
<organism evidence="11">
    <name type="scientific">Oryza barthii</name>
    <dbReference type="NCBI Taxonomy" id="65489"/>
    <lineage>
        <taxon>Eukaryota</taxon>
        <taxon>Viridiplantae</taxon>
        <taxon>Streptophyta</taxon>
        <taxon>Embryophyta</taxon>
        <taxon>Tracheophyta</taxon>
        <taxon>Spermatophyta</taxon>
        <taxon>Magnoliopsida</taxon>
        <taxon>Liliopsida</taxon>
        <taxon>Poales</taxon>
        <taxon>Poaceae</taxon>
        <taxon>BOP clade</taxon>
        <taxon>Oryzoideae</taxon>
        <taxon>Oryzeae</taxon>
        <taxon>Oryzinae</taxon>
        <taxon>Oryza</taxon>
    </lineage>
</organism>
<keyword evidence="4" id="KW-0547">Nucleotide-binding</keyword>
<dbReference type="EnsemblPlants" id="OBART10G07740.1">
    <property type="protein sequence ID" value="OBART10G07740.1"/>
    <property type="gene ID" value="OBART10G07740"/>
</dbReference>
<reference evidence="11" key="1">
    <citation type="journal article" date="2009" name="Rice">
        <title>De Novo Next Generation Sequencing of Plant Genomes.</title>
        <authorList>
            <person name="Rounsley S."/>
            <person name="Marri P.R."/>
            <person name="Yu Y."/>
            <person name="He R."/>
            <person name="Sisneros N."/>
            <person name="Goicoechea J.L."/>
            <person name="Lee S.J."/>
            <person name="Angelova A."/>
            <person name="Kudrna D."/>
            <person name="Luo M."/>
            <person name="Affourtit J."/>
            <person name="Desany B."/>
            <person name="Knight J."/>
            <person name="Niazi F."/>
            <person name="Egholm M."/>
            <person name="Wing R.A."/>
        </authorList>
    </citation>
    <scope>NUCLEOTIDE SEQUENCE [LARGE SCALE GENOMIC DNA]</scope>
    <source>
        <strain evidence="11">cv. IRGC 105608</strain>
    </source>
</reference>
<evidence type="ECO:0000256" key="3">
    <source>
        <dbReference type="ARBA" id="ARBA00022737"/>
    </source>
</evidence>
<evidence type="ECO:0000259" key="10">
    <source>
        <dbReference type="Pfam" id="PF23598"/>
    </source>
</evidence>
<dbReference type="PANTHER" id="PTHR33984">
    <property type="entry name" value="OS02G0717600 PROTEIN"/>
    <property type="match status" value="1"/>
</dbReference>
<dbReference type="Pfam" id="PF00931">
    <property type="entry name" value="NB-ARC"/>
    <property type="match status" value="1"/>
</dbReference>
<keyword evidence="5" id="KW-0611">Plant defense</keyword>
<dbReference type="HOGENOM" id="CLU_000837_13_0_1"/>
<dbReference type="PRINTS" id="PR00364">
    <property type="entry name" value="DISEASERSIST"/>
</dbReference>
<keyword evidence="12" id="KW-1185">Reference proteome</keyword>
<dbReference type="InterPro" id="IPR041118">
    <property type="entry name" value="Rx_N"/>
</dbReference>
<evidence type="ECO:0008006" key="13">
    <source>
        <dbReference type="Google" id="ProtNLM"/>
    </source>
</evidence>
<keyword evidence="6" id="KW-0175">Coiled coil</keyword>
<dbReference type="GO" id="GO:0043531">
    <property type="term" value="F:ADP binding"/>
    <property type="evidence" value="ECO:0007669"/>
    <property type="project" value="InterPro"/>
</dbReference>
<accession>A0A0D3HCX3</accession>
<evidence type="ECO:0000313" key="11">
    <source>
        <dbReference type="EnsemblPlants" id="OBART10G07740.1"/>
    </source>
</evidence>
<evidence type="ECO:0000256" key="6">
    <source>
        <dbReference type="ARBA" id="ARBA00023054"/>
    </source>
</evidence>
<evidence type="ECO:0000256" key="5">
    <source>
        <dbReference type="ARBA" id="ARBA00022821"/>
    </source>
</evidence>
<dbReference type="SUPFAM" id="SSF52058">
    <property type="entry name" value="L domain-like"/>
    <property type="match status" value="1"/>
</dbReference>
<dbReference type="GO" id="GO:0009626">
    <property type="term" value="P:plant-type hypersensitive response"/>
    <property type="evidence" value="ECO:0007669"/>
    <property type="project" value="UniProtKB-ARBA"/>
</dbReference>
<dbReference type="Gene3D" id="3.80.10.10">
    <property type="entry name" value="Ribonuclease Inhibitor"/>
    <property type="match status" value="1"/>
</dbReference>
<keyword evidence="3" id="KW-0677">Repeat</keyword>
<feature type="domain" description="Disease resistance protein winged helix" evidence="9">
    <location>
        <begin position="360"/>
        <end position="431"/>
    </location>
</feature>
<dbReference type="Gene3D" id="3.40.50.300">
    <property type="entry name" value="P-loop containing nucleotide triphosphate hydrolases"/>
    <property type="match status" value="1"/>
</dbReference>
<feature type="domain" description="Disease resistance R13L4/SHOC-2-like LRR" evidence="10">
    <location>
        <begin position="481"/>
        <end position="839"/>
    </location>
</feature>
<evidence type="ECO:0000259" key="8">
    <source>
        <dbReference type="Pfam" id="PF18052"/>
    </source>
</evidence>
<proteinExistence type="inferred from homology"/>
<evidence type="ECO:0000259" key="7">
    <source>
        <dbReference type="Pfam" id="PF00931"/>
    </source>
</evidence>
<dbReference type="InterPro" id="IPR055414">
    <property type="entry name" value="LRR_R13L4/SHOC2-like"/>
</dbReference>
<dbReference type="GO" id="GO:0042742">
    <property type="term" value="P:defense response to bacterium"/>
    <property type="evidence" value="ECO:0007669"/>
    <property type="project" value="UniProtKB-ARBA"/>
</dbReference>
<dbReference type="Proteomes" id="UP000026960">
    <property type="component" value="Chromosome 10"/>
</dbReference>
<evidence type="ECO:0000259" key="9">
    <source>
        <dbReference type="Pfam" id="PF23559"/>
    </source>
</evidence>
<dbReference type="SUPFAM" id="SSF52540">
    <property type="entry name" value="P-loop containing nucleoside triphosphate hydrolases"/>
    <property type="match status" value="1"/>
</dbReference>
<dbReference type="FunFam" id="1.10.10.10:FF:000322">
    <property type="entry name" value="Probable disease resistance protein At1g63360"/>
    <property type="match status" value="1"/>
</dbReference>
<evidence type="ECO:0000256" key="1">
    <source>
        <dbReference type="ARBA" id="ARBA00008894"/>
    </source>
</evidence>
<dbReference type="Pfam" id="PF18052">
    <property type="entry name" value="Rx_N"/>
    <property type="match status" value="1"/>
</dbReference>
<reference evidence="11" key="2">
    <citation type="submission" date="2015-03" db="UniProtKB">
        <authorList>
            <consortium name="EnsemblPlants"/>
        </authorList>
    </citation>
    <scope>IDENTIFICATION</scope>
</reference>
<dbReference type="InterPro" id="IPR032675">
    <property type="entry name" value="LRR_dom_sf"/>
</dbReference>
<name>A0A0D3HCX3_9ORYZ</name>
<dbReference type="InterPro" id="IPR027417">
    <property type="entry name" value="P-loop_NTPase"/>
</dbReference>
<dbReference type="InterPro" id="IPR058922">
    <property type="entry name" value="WHD_DRP"/>
</dbReference>
<dbReference type="AlphaFoldDB" id="A0A0D3HCX3"/>
<evidence type="ECO:0000256" key="4">
    <source>
        <dbReference type="ARBA" id="ARBA00022741"/>
    </source>
</evidence>
<evidence type="ECO:0000256" key="2">
    <source>
        <dbReference type="ARBA" id="ARBA00022614"/>
    </source>
</evidence>
<keyword evidence="2" id="KW-0433">Leucine-rich repeat</keyword>
<dbReference type="Pfam" id="PF23598">
    <property type="entry name" value="LRR_14"/>
    <property type="match status" value="1"/>
</dbReference>
<dbReference type="Pfam" id="PF23559">
    <property type="entry name" value="WHD_DRP"/>
    <property type="match status" value="1"/>
</dbReference>